<dbReference type="EMBL" id="ABCK01000012">
    <property type="protein sequence ID" value="EDM27014.1"/>
    <property type="molecule type" value="Genomic_DNA"/>
</dbReference>
<dbReference type="Gene3D" id="3.40.720.10">
    <property type="entry name" value="Alkaline Phosphatase, subunit A"/>
    <property type="match status" value="1"/>
</dbReference>
<dbReference type="STRING" id="313628.LNTAR_07214"/>
<proteinExistence type="inferred from homology"/>
<dbReference type="CDD" id="cd16143">
    <property type="entry name" value="ARS_like"/>
    <property type="match status" value="1"/>
</dbReference>
<keyword evidence="7" id="KW-1185">Reference proteome</keyword>
<evidence type="ECO:0000313" key="7">
    <source>
        <dbReference type="Proteomes" id="UP000004947"/>
    </source>
</evidence>
<dbReference type="Gene3D" id="3.30.1120.10">
    <property type="match status" value="1"/>
</dbReference>
<dbReference type="InterPro" id="IPR024607">
    <property type="entry name" value="Sulfatase_CS"/>
</dbReference>
<keyword evidence="4" id="KW-0106">Calcium</keyword>
<organism evidence="6 7">
    <name type="scientific">Lentisphaera araneosa HTCC2155</name>
    <dbReference type="NCBI Taxonomy" id="313628"/>
    <lineage>
        <taxon>Bacteria</taxon>
        <taxon>Pseudomonadati</taxon>
        <taxon>Lentisphaerota</taxon>
        <taxon>Lentisphaeria</taxon>
        <taxon>Lentisphaerales</taxon>
        <taxon>Lentisphaeraceae</taxon>
        <taxon>Lentisphaera</taxon>
    </lineage>
</organism>
<evidence type="ECO:0000256" key="3">
    <source>
        <dbReference type="ARBA" id="ARBA00022801"/>
    </source>
</evidence>
<dbReference type="Proteomes" id="UP000004947">
    <property type="component" value="Unassembled WGS sequence"/>
</dbReference>
<dbReference type="PANTHER" id="PTHR42693:SF53">
    <property type="entry name" value="ENDO-4-O-SULFATASE"/>
    <property type="match status" value="1"/>
</dbReference>
<sequence length="532" mass="59287">MDFNQRTSVAKLLILQAFTCLSVCIAQTQSKSAEAPVSVLNEMRPKTTQSEYPNIVLIYADDLGYGDLSSYGATKIKTPNIDRLAKNGILFTDGHSTSATCTPSRYALLTGEYPLRINNYSPVFCADRLIIDTKKTTIASLLKRKGYTTACVGKWHLGFGDKPKPDWNKELKPGPLELGFDYFFGLPVVNSHPPFVYMENRRILGLDPNDPLTYKRGGKTYGKAYVGKHTSPHRGMPSVIGGKVAHDLYVDELIGEKLTQKALTWMNQQDKPFFLYYASHNVHLPITPHPYFHGKSECGLRGDFVEELDWSVGQIISAVERFGALENTIFIFTSDNGAIIKGKDQGDILDQLGHKPNGKLKGRKFGAWEAGHRVPFIVSWPNKIPAGKTSDALIANLDLLPTFAAITGQKLAPHEARDGFNQLPLLLGKDTTSARSELIIQPHKRSHKSLRQGDWVYIPGAGDGGWVPAKKGELPKQLYNLKDDPYQQQNRINDFPERADAMASHLNKLMKQYGMSVNKIMSKNKAKKKQKQ</sequence>
<protein>
    <submittedName>
        <fullName evidence="6">Iduronate-sulfatase or arylsulfatase A</fullName>
    </submittedName>
</protein>
<dbReference type="PANTHER" id="PTHR42693">
    <property type="entry name" value="ARYLSULFATASE FAMILY MEMBER"/>
    <property type="match status" value="1"/>
</dbReference>
<dbReference type="GO" id="GO:0004065">
    <property type="term" value="F:arylsulfatase activity"/>
    <property type="evidence" value="ECO:0007669"/>
    <property type="project" value="TreeGrafter"/>
</dbReference>
<dbReference type="PROSITE" id="PS00149">
    <property type="entry name" value="SULFATASE_2"/>
    <property type="match status" value="1"/>
</dbReference>
<dbReference type="eggNOG" id="COG3119">
    <property type="taxonomic scope" value="Bacteria"/>
</dbReference>
<dbReference type="InterPro" id="IPR017850">
    <property type="entry name" value="Alkaline_phosphatase_core_sf"/>
</dbReference>
<accession>A6DMX8</accession>
<name>A6DMX8_9BACT</name>
<dbReference type="PROSITE" id="PS00523">
    <property type="entry name" value="SULFATASE_1"/>
    <property type="match status" value="1"/>
</dbReference>
<evidence type="ECO:0000256" key="4">
    <source>
        <dbReference type="ARBA" id="ARBA00022837"/>
    </source>
</evidence>
<dbReference type="SUPFAM" id="SSF53649">
    <property type="entry name" value="Alkaline phosphatase-like"/>
    <property type="match status" value="1"/>
</dbReference>
<dbReference type="Pfam" id="PF00884">
    <property type="entry name" value="Sulfatase"/>
    <property type="match status" value="1"/>
</dbReference>
<evidence type="ECO:0000313" key="6">
    <source>
        <dbReference type="EMBL" id="EDM27014.1"/>
    </source>
</evidence>
<dbReference type="AlphaFoldDB" id="A6DMX8"/>
<evidence type="ECO:0000256" key="2">
    <source>
        <dbReference type="ARBA" id="ARBA00022723"/>
    </source>
</evidence>
<comment type="similarity">
    <text evidence="1">Belongs to the sulfatase family.</text>
</comment>
<reference evidence="6 7" key="1">
    <citation type="journal article" date="2010" name="J. Bacteriol.">
        <title>Genome sequence of Lentisphaera araneosa HTCC2155T, the type species of the order Lentisphaerales in the phylum Lentisphaerae.</title>
        <authorList>
            <person name="Thrash J.C."/>
            <person name="Cho J.C."/>
            <person name="Vergin K.L."/>
            <person name="Morris R.M."/>
            <person name="Giovannoni S.J."/>
        </authorList>
    </citation>
    <scope>NUCLEOTIDE SEQUENCE [LARGE SCALE GENOMIC DNA]</scope>
    <source>
        <strain evidence="6 7">HTCC2155</strain>
    </source>
</reference>
<evidence type="ECO:0000259" key="5">
    <source>
        <dbReference type="Pfam" id="PF00884"/>
    </source>
</evidence>
<feature type="domain" description="Sulfatase N-terminal" evidence="5">
    <location>
        <begin position="53"/>
        <end position="408"/>
    </location>
</feature>
<dbReference type="InterPro" id="IPR000917">
    <property type="entry name" value="Sulfatase_N"/>
</dbReference>
<evidence type="ECO:0000256" key="1">
    <source>
        <dbReference type="ARBA" id="ARBA00008779"/>
    </source>
</evidence>
<keyword evidence="2" id="KW-0479">Metal-binding</keyword>
<dbReference type="InterPro" id="IPR050738">
    <property type="entry name" value="Sulfatase"/>
</dbReference>
<gene>
    <name evidence="6" type="ORF">LNTAR_07214</name>
</gene>
<keyword evidence="3" id="KW-0378">Hydrolase</keyword>
<comment type="caution">
    <text evidence="6">The sequence shown here is derived from an EMBL/GenBank/DDBJ whole genome shotgun (WGS) entry which is preliminary data.</text>
</comment>
<dbReference type="OrthoDB" id="9783154at2"/>
<dbReference type="GO" id="GO:0046872">
    <property type="term" value="F:metal ion binding"/>
    <property type="evidence" value="ECO:0007669"/>
    <property type="project" value="UniProtKB-KW"/>
</dbReference>